<organism evidence="4 5">
    <name type="scientific">Anopheles dirus</name>
    <dbReference type="NCBI Taxonomy" id="7168"/>
    <lineage>
        <taxon>Eukaryota</taxon>
        <taxon>Metazoa</taxon>
        <taxon>Ecdysozoa</taxon>
        <taxon>Arthropoda</taxon>
        <taxon>Hexapoda</taxon>
        <taxon>Insecta</taxon>
        <taxon>Pterygota</taxon>
        <taxon>Neoptera</taxon>
        <taxon>Endopterygota</taxon>
        <taxon>Diptera</taxon>
        <taxon>Nematocera</taxon>
        <taxon>Culicoidea</taxon>
        <taxon>Culicidae</taxon>
        <taxon>Anophelinae</taxon>
        <taxon>Anopheles</taxon>
    </lineage>
</organism>
<dbReference type="InterPro" id="IPR012934">
    <property type="entry name" value="Znf_AD"/>
</dbReference>
<dbReference type="SUPFAM" id="SSF57716">
    <property type="entry name" value="Glucocorticoid receptor-like (DNA-binding domain)"/>
    <property type="match status" value="1"/>
</dbReference>
<evidence type="ECO:0000313" key="4">
    <source>
        <dbReference type="EnsemblMetazoa" id="ADIR016087-PA"/>
    </source>
</evidence>
<evidence type="ECO:0000313" key="5">
    <source>
        <dbReference type="Proteomes" id="UP000075884"/>
    </source>
</evidence>
<dbReference type="EnsemblMetazoa" id="ADIR016087-RA">
    <property type="protein sequence ID" value="ADIR016087-PA"/>
    <property type="gene ID" value="ADIR016087"/>
</dbReference>
<evidence type="ECO:0000259" key="3">
    <source>
        <dbReference type="PROSITE" id="PS51915"/>
    </source>
</evidence>
<feature type="binding site" evidence="1">
    <location>
        <position position="11"/>
    </location>
    <ligand>
        <name>Zn(2+)</name>
        <dbReference type="ChEBI" id="CHEBI:29105"/>
    </ligand>
</feature>
<dbReference type="Proteomes" id="UP000075884">
    <property type="component" value="Unassembled WGS sequence"/>
</dbReference>
<protein>
    <recommendedName>
        <fullName evidence="3">ZAD domain-containing protein</fullName>
    </recommendedName>
</protein>
<feature type="region of interest" description="Disordered" evidence="2">
    <location>
        <begin position="253"/>
        <end position="337"/>
    </location>
</feature>
<sequence>MASRVQDHSQCRFCLVDIESTEAAGINLMQASDLPVIALEVYGVEISTTDPYSTTICVPCFQALIKNHTHRVRNAQLKRIYKLNQLVLSSQVNASIASSAVAIPAEASSSAVSSRSTSPVDGAYDDTIAAEVATGTASEPPPLPFLVRQLVPVAVDCLKESDYLAALWPIVVTLDADNAKPLVYLCNTCKKKFDTKDAYESHRTRSCCVPCCRYCQSKWTEDHRCAFQTKYAPLMPHILGGNRYLTEQVVPLAGRETPSHNEKPTIVTTPNEETTNQAGDMQKKHDSKTPRSSRSRSTSERRLSTAPKQRANESAKRKRTDSNVMLPAEQLELDHPYTIDISSEDDLSLTELLTRAPKAPSQKKKKRKNW</sequence>
<dbReference type="GO" id="GO:0008270">
    <property type="term" value="F:zinc ion binding"/>
    <property type="evidence" value="ECO:0007669"/>
    <property type="project" value="UniProtKB-UniRule"/>
</dbReference>
<reference evidence="5" key="1">
    <citation type="submission" date="2013-03" db="EMBL/GenBank/DDBJ databases">
        <title>The Genome Sequence of Anopheles dirus WRAIR2.</title>
        <authorList>
            <consortium name="The Broad Institute Genomics Platform"/>
            <person name="Neafsey D.E."/>
            <person name="Walton C."/>
            <person name="Walker B."/>
            <person name="Young S.K."/>
            <person name="Zeng Q."/>
            <person name="Gargeya S."/>
            <person name="Fitzgerald M."/>
            <person name="Haas B."/>
            <person name="Abouelleil A."/>
            <person name="Allen A.W."/>
            <person name="Alvarado L."/>
            <person name="Arachchi H.M."/>
            <person name="Berlin A.M."/>
            <person name="Chapman S.B."/>
            <person name="Gainer-Dewar J."/>
            <person name="Goldberg J."/>
            <person name="Griggs A."/>
            <person name="Gujja S."/>
            <person name="Hansen M."/>
            <person name="Howarth C."/>
            <person name="Imamovic A."/>
            <person name="Ireland A."/>
            <person name="Larimer J."/>
            <person name="McCowan C."/>
            <person name="Murphy C."/>
            <person name="Pearson M."/>
            <person name="Poon T.W."/>
            <person name="Priest M."/>
            <person name="Roberts A."/>
            <person name="Saif S."/>
            <person name="Shea T."/>
            <person name="Sisk P."/>
            <person name="Sykes S."/>
            <person name="Wortman J."/>
            <person name="Nusbaum C."/>
            <person name="Birren B."/>
        </authorList>
    </citation>
    <scope>NUCLEOTIDE SEQUENCE [LARGE SCALE GENOMIC DNA]</scope>
    <source>
        <strain evidence="5">WRAIR2</strain>
    </source>
</reference>
<keyword evidence="5" id="KW-1185">Reference proteome</keyword>
<keyword evidence="1" id="KW-0863">Zinc-finger</keyword>
<evidence type="ECO:0000256" key="1">
    <source>
        <dbReference type="PROSITE-ProRule" id="PRU01263"/>
    </source>
</evidence>
<dbReference type="AlphaFoldDB" id="A0A3F2YVX8"/>
<dbReference type="PROSITE" id="PS51915">
    <property type="entry name" value="ZAD"/>
    <property type="match status" value="1"/>
</dbReference>
<keyword evidence="1" id="KW-0479">Metal-binding</keyword>
<reference evidence="4" key="2">
    <citation type="submission" date="2020-05" db="UniProtKB">
        <authorList>
            <consortium name="EnsemblMetazoa"/>
        </authorList>
    </citation>
    <scope>IDENTIFICATION</scope>
    <source>
        <strain evidence="4">WRAIR2</strain>
    </source>
</reference>
<feature type="domain" description="ZAD" evidence="3">
    <location>
        <begin position="9"/>
        <end position="84"/>
    </location>
</feature>
<keyword evidence="1" id="KW-0862">Zinc</keyword>
<dbReference type="GO" id="GO:0005634">
    <property type="term" value="C:nucleus"/>
    <property type="evidence" value="ECO:0007669"/>
    <property type="project" value="InterPro"/>
</dbReference>
<feature type="binding site" evidence="1">
    <location>
        <position position="57"/>
    </location>
    <ligand>
        <name>Zn(2+)</name>
        <dbReference type="ChEBI" id="CHEBI:29105"/>
    </ligand>
</feature>
<proteinExistence type="predicted"/>
<evidence type="ECO:0000256" key="2">
    <source>
        <dbReference type="SAM" id="MobiDB-lite"/>
    </source>
</evidence>
<feature type="binding site" evidence="1">
    <location>
        <position position="14"/>
    </location>
    <ligand>
        <name>Zn(2+)</name>
        <dbReference type="ChEBI" id="CHEBI:29105"/>
    </ligand>
</feature>
<accession>A0A3F2YVX8</accession>
<feature type="binding site" evidence="1">
    <location>
        <position position="60"/>
    </location>
    <ligand>
        <name>Zn(2+)</name>
        <dbReference type="ChEBI" id="CHEBI:29105"/>
    </ligand>
</feature>
<feature type="compositionally biased region" description="Polar residues" evidence="2">
    <location>
        <begin position="266"/>
        <end position="279"/>
    </location>
</feature>
<name>A0A3F2YVX8_9DIPT</name>
<dbReference type="VEuPathDB" id="VectorBase:ADIR016087"/>